<dbReference type="GO" id="GO:0007059">
    <property type="term" value="P:chromosome segregation"/>
    <property type="evidence" value="ECO:0007669"/>
    <property type="project" value="TreeGrafter"/>
</dbReference>
<dbReference type="SMART" id="SM00470">
    <property type="entry name" value="ParB"/>
    <property type="match status" value="1"/>
</dbReference>
<dbReference type="InterPro" id="IPR050336">
    <property type="entry name" value="Chromosome_partition/occlusion"/>
</dbReference>
<name>A0AAX1UES5_CERSP</name>
<evidence type="ECO:0000259" key="2">
    <source>
        <dbReference type="SMART" id="SM00470"/>
    </source>
</evidence>
<reference evidence="3 4" key="1">
    <citation type="submission" date="2018-08" db="EMBL/GenBank/DDBJ databases">
        <title>Draft genome sequence of Rhodobacter sphaeroides FY.</title>
        <authorList>
            <person name="Rayyan A."/>
            <person name="Meyer T.E."/>
            <person name="Kyndt J.A."/>
        </authorList>
    </citation>
    <scope>NUCLEOTIDE SEQUENCE [LARGE SCALE GENOMIC DNA]</scope>
    <source>
        <strain evidence="3 4">FY</strain>
    </source>
</reference>
<accession>A0AAX1UES5</accession>
<dbReference type="InterPro" id="IPR037972">
    <property type="entry name" value="RepB_N"/>
</dbReference>
<dbReference type="PANTHER" id="PTHR33375">
    <property type="entry name" value="CHROMOSOME-PARTITIONING PROTEIN PARB-RELATED"/>
    <property type="match status" value="1"/>
</dbReference>
<dbReference type="InterPro" id="IPR003115">
    <property type="entry name" value="ParB_N"/>
</dbReference>
<protein>
    <submittedName>
        <fullName evidence="3">Chromosome partitioning protein ParB</fullName>
    </submittedName>
</protein>
<evidence type="ECO:0000313" key="3">
    <source>
        <dbReference type="EMBL" id="RHZ90659.1"/>
    </source>
</evidence>
<dbReference type="SUPFAM" id="SSF110849">
    <property type="entry name" value="ParB/Sulfiredoxin"/>
    <property type="match status" value="1"/>
</dbReference>
<dbReference type="PANTHER" id="PTHR33375:SF1">
    <property type="entry name" value="CHROMOSOME-PARTITIONING PROTEIN PARB-RELATED"/>
    <property type="match status" value="1"/>
</dbReference>
<feature type="domain" description="ParB-like N-terminal" evidence="2">
    <location>
        <begin position="77"/>
        <end position="179"/>
    </location>
</feature>
<proteinExistence type="predicted"/>
<dbReference type="AlphaFoldDB" id="A0AAX1UES5"/>
<evidence type="ECO:0000256" key="1">
    <source>
        <dbReference type="SAM" id="MobiDB-lite"/>
    </source>
</evidence>
<sequence>MAKRRRLEAPSAEELEELETGFARETSTSTRPPIAQVAADAASLAMPMPTAERAAAAKDSADATRLRQAEAEGLLLLEIPLAEIRADDLTRDRLKIDGEEMDELRASIRAHGLRLPVEVFERPEGQGERYGLISGWRRLWALRSLHAETGDGRFARVRALVRRPTDVSAAYVAMVEENEIRSDLSPYERGRIAALAAGQGAFGSVEEAVDVLFGAASKAKRSKIRSFALIHEELGDLLGFATTLGERPGLRLAHALRLGYAGALREALAAGQGGDAEAEWLLMEPLVKAAEGTVADPSRGGRPPRKQVPVAATVQIERSGDGPGYLLRLEGDDVDEALAQRLAQELRKLLASGRVSPAKPG</sequence>
<dbReference type="Proteomes" id="UP000266305">
    <property type="component" value="Unassembled WGS sequence"/>
</dbReference>
<gene>
    <name evidence="3" type="ORF">D1114_22635</name>
</gene>
<evidence type="ECO:0000313" key="4">
    <source>
        <dbReference type="Proteomes" id="UP000266305"/>
    </source>
</evidence>
<dbReference type="EMBL" id="QWGP01000051">
    <property type="protein sequence ID" value="RHZ90659.1"/>
    <property type="molecule type" value="Genomic_DNA"/>
</dbReference>
<dbReference type="GO" id="GO:0005694">
    <property type="term" value="C:chromosome"/>
    <property type="evidence" value="ECO:0007669"/>
    <property type="project" value="TreeGrafter"/>
</dbReference>
<dbReference type="GeneID" id="67449373"/>
<dbReference type="RefSeq" id="WP_002723335.1">
    <property type="nucleotide sequence ID" value="NZ_CP033435.1"/>
</dbReference>
<organism evidence="3 4">
    <name type="scientific">Cereibacter sphaeroides</name>
    <name type="common">Rhodobacter sphaeroides</name>
    <dbReference type="NCBI Taxonomy" id="1063"/>
    <lineage>
        <taxon>Bacteria</taxon>
        <taxon>Pseudomonadati</taxon>
        <taxon>Pseudomonadota</taxon>
        <taxon>Alphaproteobacteria</taxon>
        <taxon>Rhodobacterales</taxon>
        <taxon>Paracoccaceae</taxon>
        <taxon>Cereibacter</taxon>
    </lineage>
</organism>
<dbReference type="Gene3D" id="3.90.1530.30">
    <property type="match status" value="1"/>
</dbReference>
<comment type="caution">
    <text evidence="3">The sequence shown here is derived from an EMBL/GenBank/DDBJ whole genome shotgun (WGS) entry which is preliminary data.</text>
</comment>
<feature type="region of interest" description="Disordered" evidence="1">
    <location>
        <begin position="1"/>
        <end position="33"/>
    </location>
</feature>
<dbReference type="Pfam" id="PF02195">
    <property type="entry name" value="ParB_N"/>
    <property type="match status" value="1"/>
</dbReference>
<dbReference type="InterPro" id="IPR036086">
    <property type="entry name" value="ParB/Sulfiredoxin_sf"/>
</dbReference>
<dbReference type="CDD" id="cd16405">
    <property type="entry name" value="RepB_like_N"/>
    <property type="match status" value="1"/>
</dbReference>